<dbReference type="Proteomes" id="UP000266669">
    <property type="component" value="Unassembled WGS sequence"/>
</dbReference>
<evidence type="ECO:0000313" key="2">
    <source>
        <dbReference type="Proteomes" id="UP000266669"/>
    </source>
</evidence>
<dbReference type="EMBL" id="QHCS01000006">
    <property type="protein sequence ID" value="RHX84118.1"/>
    <property type="molecule type" value="Genomic_DNA"/>
</dbReference>
<dbReference type="AlphaFoldDB" id="A0A8B3CL28"/>
<accession>A0A8B3CL28</accession>
<name>A0A8B3CL28_9LEPT</name>
<reference evidence="2" key="1">
    <citation type="submission" date="2018-05" db="EMBL/GenBank/DDBJ databases">
        <title>Leptospira yasudae sp. nov. and Leptospira stimsonii sp. nov., two pathogenic species of the genus Leptospira isolated from environmental sources.</title>
        <authorList>
            <person name="Casanovas-Massana A."/>
            <person name="Hamond C."/>
            <person name="Santos L.A."/>
            <person name="Hacker K.P."/>
            <person name="Balassiano I."/>
            <person name="Medeiros M.A."/>
            <person name="Reis M.G."/>
            <person name="Ko A.I."/>
            <person name="Wunder E.A."/>
        </authorList>
    </citation>
    <scope>NUCLEOTIDE SEQUENCE [LARGE SCALE GENOMIC DNA]</scope>
    <source>
        <strain evidence="2">AMB6-RJ</strain>
    </source>
</reference>
<organism evidence="1 2">
    <name type="scientific">Leptospira stimsonii</name>
    <dbReference type="NCBI Taxonomy" id="2202203"/>
    <lineage>
        <taxon>Bacteria</taxon>
        <taxon>Pseudomonadati</taxon>
        <taxon>Spirochaetota</taxon>
        <taxon>Spirochaetia</taxon>
        <taxon>Leptospirales</taxon>
        <taxon>Leptospiraceae</taxon>
        <taxon>Leptospira</taxon>
    </lineage>
</organism>
<protein>
    <submittedName>
        <fullName evidence="1">Uncharacterized protein</fullName>
    </submittedName>
</protein>
<proteinExistence type="predicted"/>
<evidence type="ECO:0000313" key="1">
    <source>
        <dbReference type="EMBL" id="RHX84118.1"/>
    </source>
</evidence>
<gene>
    <name evidence="1" type="ORF">DLM78_18720</name>
</gene>
<comment type="caution">
    <text evidence="1">The sequence shown here is derived from an EMBL/GenBank/DDBJ whole genome shotgun (WGS) entry which is preliminary data.</text>
</comment>
<sequence>MYSIGAEHRSRVAKKFWNFLKKGSEIVPKIDFRGKKEVFFETQNADFSWKGKSRREFPTFLNKRFDGN</sequence>